<gene>
    <name evidence="2" type="ORF">AXF42_Ash007729</name>
</gene>
<accession>A0A2I0B560</accession>
<evidence type="ECO:0000256" key="1">
    <source>
        <dbReference type="SAM" id="MobiDB-lite"/>
    </source>
</evidence>
<evidence type="ECO:0000313" key="3">
    <source>
        <dbReference type="Proteomes" id="UP000236161"/>
    </source>
</evidence>
<dbReference type="Proteomes" id="UP000236161">
    <property type="component" value="Unassembled WGS sequence"/>
</dbReference>
<protein>
    <submittedName>
        <fullName evidence="2">Uncharacterized protein</fullName>
    </submittedName>
</protein>
<dbReference type="EMBL" id="KZ451911">
    <property type="protein sequence ID" value="PKA62933.1"/>
    <property type="molecule type" value="Genomic_DNA"/>
</dbReference>
<dbReference type="AlphaFoldDB" id="A0A2I0B560"/>
<proteinExistence type="predicted"/>
<organism evidence="2 3">
    <name type="scientific">Apostasia shenzhenica</name>
    <dbReference type="NCBI Taxonomy" id="1088818"/>
    <lineage>
        <taxon>Eukaryota</taxon>
        <taxon>Viridiplantae</taxon>
        <taxon>Streptophyta</taxon>
        <taxon>Embryophyta</taxon>
        <taxon>Tracheophyta</taxon>
        <taxon>Spermatophyta</taxon>
        <taxon>Magnoliopsida</taxon>
        <taxon>Liliopsida</taxon>
        <taxon>Asparagales</taxon>
        <taxon>Orchidaceae</taxon>
        <taxon>Apostasioideae</taxon>
        <taxon>Apostasia</taxon>
    </lineage>
</organism>
<evidence type="ECO:0000313" key="2">
    <source>
        <dbReference type="EMBL" id="PKA62933.1"/>
    </source>
</evidence>
<keyword evidence="3" id="KW-1185">Reference proteome</keyword>
<feature type="region of interest" description="Disordered" evidence="1">
    <location>
        <begin position="38"/>
        <end position="57"/>
    </location>
</feature>
<reference evidence="2 3" key="1">
    <citation type="journal article" date="2017" name="Nature">
        <title>The Apostasia genome and the evolution of orchids.</title>
        <authorList>
            <person name="Zhang G.Q."/>
            <person name="Liu K.W."/>
            <person name="Li Z."/>
            <person name="Lohaus R."/>
            <person name="Hsiao Y.Y."/>
            <person name="Niu S.C."/>
            <person name="Wang J.Y."/>
            <person name="Lin Y.C."/>
            <person name="Xu Q."/>
            <person name="Chen L.J."/>
            <person name="Yoshida K."/>
            <person name="Fujiwara S."/>
            <person name="Wang Z.W."/>
            <person name="Zhang Y.Q."/>
            <person name="Mitsuda N."/>
            <person name="Wang M."/>
            <person name="Liu G.H."/>
            <person name="Pecoraro L."/>
            <person name="Huang H.X."/>
            <person name="Xiao X.J."/>
            <person name="Lin M."/>
            <person name="Wu X.Y."/>
            <person name="Wu W.L."/>
            <person name="Chen Y.Y."/>
            <person name="Chang S.B."/>
            <person name="Sakamoto S."/>
            <person name="Ohme-Takagi M."/>
            <person name="Yagi M."/>
            <person name="Zeng S.J."/>
            <person name="Shen C.Y."/>
            <person name="Yeh C.M."/>
            <person name="Luo Y.B."/>
            <person name="Tsai W.C."/>
            <person name="Van de Peer Y."/>
            <person name="Liu Z.J."/>
        </authorList>
    </citation>
    <scope>NUCLEOTIDE SEQUENCE [LARGE SCALE GENOMIC DNA]</scope>
    <source>
        <strain evidence="3">cv. Shenzhen</strain>
        <tissue evidence="2">Stem</tissue>
    </source>
</reference>
<sequence>MRGWLKMLTMRYRLPGARLNLDKGGFRRPVVQDEAPKRPRINFSGSRRAPAEVGCSRGPACAPLRPDSRRRSEGIRIMLPVENTITLVDDEAPPIEARKVLPQVPSLAARVASASAQDQVPPVAISPPAASIAGLVASTASTLPDNGTTGSITQVFAQTIYHCLD</sequence>
<name>A0A2I0B560_9ASPA</name>